<dbReference type="Proteomes" id="UP000222741">
    <property type="component" value="Segment"/>
</dbReference>
<sequence>MTRHTRNRQMVKATGERSIMSEDTIVIVEGNKTNLFIDKTFEWWSPYKTDDEFGHFVTFAPRTSGFFRVVDVK</sequence>
<dbReference type="EMBL" id="KY888882">
    <property type="protein sequence ID" value="ARQ94933.1"/>
    <property type="molecule type" value="Genomic_DNA"/>
</dbReference>
<evidence type="ECO:0000313" key="1">
    <source>
        <dbReference type="EMBL" id="ARQ94933.1"/>
    </source>
</evidence>
<organism evidence="1 2">
    <name type="scientific">Bacillus phage Flapjack</name>
    <dbReference type="NCBI Taxonomy" id="1983465"/>
    <lineage>
        <taxon>Viruses</taxon>
        <taxon>Duplodnaviria</taxon>
        <taxon>Heunggongvirae</taxon>
        <taxon>Uroviricota</taxon>
        <taxon>Caudoviricetes</taxon>
        <taxon>Herelleviridae</taxon>
        <taxon>Bastillevirinae</taxon>
        <taxon>Bequatrovirus</taxon>
        <taxon>Bequatrovirus spock</taxon>
    </lineage>
</organism>
<gene>
    <name evidence="1" type="ORF">FLAPJACK_19</name>
</gene>
<reference evidence="2" key="1">
    <citation type="submission" date="2017-04" db="EMBL/GenBank/DDBJ databases">
        <authorList>
            <person name="Abille Z."/>
            <person name="Afsharjavan R."/>
            <person name="Alms C.E."/>
            <person name="Anil A."/>
            <person name="Azuma E.A."/>
            <person name="Boateng D."/>
            <person name="Bowden K.V."/>
            <person name="Bui Q."/>
            <person name="Callaghan K.D."/>
            <person name="Canova P.N."/>
            <person name="Carter A.-G.V."/>
            <person name="Carty B."/>
            <person name="Choudhary A."/>
            <person name="Chugh K."/>
            <person name="Clark C.B."/>
            <person name="Clark J."/>
            <person name="Cortez R."/>
            <person name="Dalwadi R.M."/>
            <person name="Daou G."/>
            <person name="Das M."/>
            <person name="Dasari S."/>
            <person name="Davis E.H."/>
            <person name="Defreitas N."/>
            <person name="Demirji J."/>
            <person name="Endres C."/>
            <person name="Fakhar S."/>
            <person name="Feeley N."/>
            <person name="Flores D.C."/>
            <person name="Fowler A.R."/>
            <person name="George T."/>
            <person name="Greis H.L."/>
            <person name="Groleau D.L."/>
            <person name="Gulati J.K."/>
            <person name="Guzman W."/>
            <person name="Hallworth A.N."/>
            <person name="Hariri A."/>
            <person name="Haya V.N."/>
            <person name="Hoffman A.K."/>
            <person name="Horne B."/>
            <person name="Howard T."/>
            <person name="Iglesia A.J."/>
            <person name="Ijezie O.D."/>
            <person name="Incognito N.A."/>
            <person name="Inen J.A."/>
            <person name="Jaiswal A."/>
            <person name="Jezek R.A."/>
            <person name="Kawa A.C."/>
            <person name="Khan F."/>
            <person name="Khin A.C."/>
            <person name="Knapo J."/>
            <person name="Kong A.S."/>
            <person name="Le B.Q."/>
            <person name="Le Q.M."/>
            <person name="Le T.-H.M."/>
            <person name="Lee M."/>
            <person name="Lockwood J.L."/>
            <person name="Loto-Rojas G.S."/>
            <person name="Mantzavinos A."/>
            <person name="Martinez D.R."/>
            <person name="Meadows A.R."/>
            <person name="Mehr S."/>
            <person name="Mellon M.N."/>
            <person name="Memon S."/>
            <person name="Miller B."/>
            <person name="Min S."/>
            <person name="Mitchell L.M."/>
            <person name="Mohamed I.R."/>
            <person name="Mohammed F.O."/>
            <person name="More S."/>
            <person name="Muntaha S."/>
            <person name="Nadeem I."/>
            <person name="Ndjeumen-Njinguet A.S."/>
            <person name="Ng P."/>
            <person name="Ngu V.E."/>
            <person name="Nguyen B.N."/>
            <person name="OHern C.T."/>
            <person name="Oboh U.S."/>
            <person name="Pagano C.W."/>
            <person name="Panakal P.R."/>
            <person name="Park D.A."/>
            <person name="Parsana D."/>
            <person name="Patel P."/>
            <person name="Patel V.S."/>
            <person name="Patwardhan V.M."/>
            <person name="Pawar S.D."/>
            <person name="Payne V.R."/>
            <person name="Petricel I.M."/>
            <person name="Phillips C."/>
            <person name="Puglisi K.M."/>
            <person name="Ramaprasad G."/>
            <person name="Raza A.S."/>
            <person name="Rivera-Oven A.G."/>
            <person name="Robins E."/>
            <person name="Roeun D.C."/>
            <person name="Rostovtseva N."/>
            <person name="Sadat M."/>
            <person name="Seas A."/>
            <person name="So E.J."/>
            <person name="Sogbesan C."/>
            <person name="Strumsky L.A."/>
            <person name="Sun J.L."/>
            <person name="Sutherland H.J."/>
            <person name="Tchakounte I."/>
            <person name="Tewell J.R."/>
            <person name="Thapa D.J."/>
            <person name="Tkach Y."/>
            <person name="Tran C.D."/>
            <person name="Tran V."/>
            <person name="Vithayathil T."/>
            <person name="Vivekanandan A."/>
            <person name="Wang S.R."/>
            <person name="White E."/>
            <person name="Yang A.L."/>
            <person name="Ye D.T."/>
            <person name="Yirenkyi M."/>
            <person name="Zarb J.S."/>
            <person name="Zhang S."/>
            <person name="Zhou M.T."/>
            <person name="Cao A."/>
            <person name="Nguyen K.M."/>
            <person name="Patel K."/>
            <person name="Patel P."/>
            <person name="Pennington E."/>
            <person name="Sendze O."/>
            <person name="Zahangir S."/>
            <person name="Correa-Mendez M."/>
            <person name="Fabian M.F."/>
            <person name="Liu S."/>
            <person name="Jethmalani Y."/>
            <person name="Nunn R."/>
            <person name="Prakash A."/>
            <person name="Louise T."/>
            <person name="Russell D.A."/>
            <person name="Hatfull G.F."/>
            <person name="Erill I."/>
            <person name="Caruso S.M."/>
        </authorList>
    </citation>
    <scope>NUCLEOTIDE SEQUENCE [LARGE SCALE GENOMIC DNA]</scope>
</reference>
<accession>A0A1X9SFP2</accession>
<protein>
    <submittedName>
        <fullName evidence="1">Uncharacterized protein</fullName>
    </submittedName>
</protein>
<evidence type="ECO:0000313" key="2">
    <source>
        <dbReference type="Proteomes" id="UP000222741"/>
    </source>
</evidence>
<name>A0A1X9SFP2_9CAUD</name>
<proteinExistence type="predicted"/>